<sequence length="403" mass="44561">MDQVDTEVLIIGAGACGLLLAQGLKTAGIPYTVFEGETAESIKTRSRHWGMNLHWGGEYLDKVLSPELKARLRECNCDPFYDQADNTYTVCNGKTGEVILAMQGVMPRRVSRRKLKALLSEGVDIQYGRKLVSIQQEFPGRVTACFEGGFKAVGSNLIGCDGSRSRVREFLVGTENARQIGTDISILNFPYSYTAEQARELRAVHPIIKTAYHPEHGNVYLLAILEVEDPDKPEDWKYQSAITWKGAPSVEDLKDPRDRVKHVKKIASQYADPWRTAGTAISDDAVLPVDRGTYWTPKDWDNHDGTITLAGDAAHPMLPHRGQGLNHALQDAALLVQAMESVHSGKKSLAEAISEYETEMRPRASQEVLLTLEQAHAAHDWELLMQSPIFKLGANKPTAGKGT</sequence>
<gene>
    <name evidence="7" type="ORF">EPUS_07850</name>
</gene>
<dbReference type="HOGENOM" id="CLU_009665_3_2_1"/>
<keyword evidence="2" id="KW-0285">Flavoprotein</keyword>
<dbReference type="Pfam" id="PF01494">
    <property type="entry name" value="FAD_binding_3"/>
    <property type="match status" value="2"/>
</dbReference>
<dbReference type="Gene3D" id="3.50.50.60">
    <property type="entry name" value="FAD/NAD(P)-binding domain"/>
    <property type="match status" value="1"/>
</dbReference>
<evidence type="ECO:0000259" key="6">
    <source>
        <dbReference type="Pfam" id="PF01494"/>
    </source>
</evidence>
<dbReference type="PRINTS" id="PR00420">
    <property type="entry name" value="RNGMNOXGNASE"/>
</dbReference>
<dbReference type="AlphaFoldDB" id="U1GCL8"/>
<protein>
    <recommendedName>
        <fullName evidence="6">FAD-binding domain-containing protein</fullName>
    </recommendedName>
</protein>
<comment type="cofactor">
    <cofactor evidence="1">
        <name>FAD</name>
        <dbReference type="ChEBI" id="CHEBI:57692"/>
    </cofactor>
</comment>
<dbReference type="InterPro" id="IPR036188">
    <property type="entry name" value="FAD/NAD-bd_sf"/>
</dbReference>
<reference evidence="8" key="1">
    <citation type="journal article" date="2014" name="BMC Genomics">
        <title>Genome characteristics reveal the impact of lichenization on lichen-forming fungus Endocarpon pusillum Hedwig (Verrucariales, Ascomycota).</title>
        <authorList>
            <person name="Wang Y.-Y."/>
            <person name="Liu B."/>
            <person name="Zhang X.-Y."/>
            <person name="Zhou Q.-M."/>
            <person name="Zhang T."/>
            <person name="Li H."/>
            <person name="Yu Y.-F."/>
            <person name="Zhang X.-L."/>
            <person name="Hao X.-Y."/>
            <person name="Wang M."/>
            <person name="Wang L."/>
            <person name="Wei J.-C."/>
        </authorList>
    </citation>
    <scope>NUCLEOTIDE SEQUENCE [LARGE SCALE GENOMIC DNA]</scope>
    <source>
        <strain evidence="8">Z07020 / HMAS-L-300199</strain>
    </source>
</reference>
<dbReference type="OrthoDB" id="47494at2759"/>
<dbReference type="PANTHER" id="PTHR47178:SF2">
    <property type="entry name" value="FAD-BINDING DOMAIN-CONTAINING PROTEIN"/>
    <property type="match status" value="1"/>
</dbReference>
<keyword evidence="5" id="KW-0503">Monooxygenase</keyword>
<evidence type="ECO:0000313" key="8">
    <source>
        <dbReference type="Proteomes" id="UP000019373"/>
    </source>
</evidence>
<evidence type="ECO:0000313" key="7">
    <source>
        <dbReference type="EMBL" id="ERF69446.1"/>
    </source>
</evidence>
<evidence type="ECO:0000256" key="3">
    <source>
        <dbReference type="ARBA" id="ARBA00022827"/>
    </source>
</evidence>
<feature type="domain" description="FAD-binding" evidence="6">
    <location>
        <begin position="118"/>
        <end position="367"/>
    </location>
</feature>
<organism evidence="7 8">
    <name type="scientific">Endocarpon pusillum (strain Z07020 / HMAS-L-300199)</name>
    <name type="common">Lichen-forming fungus</name>
    <dbReference type="NCBI Taxonomy" id="1263415"/>
    <lineage>
        <taxon>Eukaryota</taxon>
        <taxon>Fungi</taxon>
        <taxon>Dikarya</taxon>
        <taxon>Ascomycota</taxon>
        <taxon>Pezizomycotina</taxon>
        <taxon>Eurotiomycetes</taxon>
        <taxon>Chaetothyriomycetidae</taxon>
        <taxon>Verrucariales</taxon>
        <taxon>Verrucariaceae</taxon>
        <taxon>Endocarpon</taxon>
    </lineage>
</organism>
<evidence type="ECO:0000256" key="2">
    <source>
        <dbReference type="ARBA" id="ARBA00022630"/>
    </source>
</evidence>
<keyword evidence="3" id="KW-0274">FAD</keyword>
<keyword evidence="8" id="KW-1185">Reference proteome</keyword>
<evidence type="ECO:0000256" key="1">
    <source>
        <dbReference type="ARBA" id="ARBA00001974"/>
    </source>
</evidence>
<dbReference type="PANTHER" id="PTHR47178">
    <property type="entry name" value="MONOOXYGENASE, FAD-BINDING"/>
    <property type="match status" value="1"/>
</dbReference>
<name>U1GCL8_ENDPU</name>
<dbReference type="eggNOG" id="KOG2614">
    <property type="taxonomic scope" value="Eukaryota"/>
</dbReference>
<dbReference type="RefSeq" id="XP_007804919.1">
    <property type="nucleotide sequence ID" value="XM_007806728.1"/>
</dbReference>
<dbReference type="EMBL" id="KE721408">
    <property type="protein sequence ID" value="ERF69446.1"/>
    <property type="molecule type" value="Genomic_DNA"/>
</dbReference>
<proteinExistence type="predicted"/>
<evidence type="ECO:0000256" key="5">
    <source>
        <dbReference type="ARBA" id="ARBA00023033"/>
    </source>
</evidence>
<dbReference type="Proteomes" id="UP000019373">
    <property type="component" value="Unassembled WGS sequence"/>
</dbReference>
<accession>U1GCL8</accession>
<evidence type="ECO:0000256" key="4">
    <source>
        <dbReference type="ARBA" id="ARBA00023002"/>
    </source>
</evidence>
<keyword evidence="4" id="KW-0560">Oxidoreductase</keyword>
<dbReference type="GO" id="GO:0004497">
    <property type="term" value="F:monooxygenase activity"/>
    <property type="evidence" value="ECO:0007669"/>
    <property type="project" value="UniProtKB-KW"/>
</dbReference>
<dbReference type="OMA" id="GRMTLCG"/>
<dbReference type="SUPFAM" id="SSF51905">
    <property type="entry name" value="FAD/NAD(P)-binding domain"/>
    <property type="match status" value="1"/>
</dbReference>
<dbReference type="InterPro" id="IPR002938">
    <property type="entry name" value="FAD-bd"/>
</dbReference>
<dbReference type="GeneID" id="19242729"/>
<dbReference type="GO" id="GO:0071949">
    <property type="term" value="F:FAD binding"/>
    <property type="evidence" value="ECO:0007669"/>
    <property type="project" value="InterPro"/>
</dbReference>
<feature type="domain" description="FAD-binding" evidence="6">
    <location>
        <begin position="5"/>
        <end position="47"/>
    </location>
</feature>